<organism evidence="2 3">
    <name type="scientific">Limnobacter litoralis</name>
    <dbReference type="NCBI Taxonomy" id="481366"/>
    <lineage>
        <taxon>Bacteria</taxon>
        <taxon>Pseudomonadati</taxon>
        <taxon>Pseudomonadota</taxon>
        <taxon>Betaproteobacteria</taxon>
        <taxon>Burkholderiales</taxon>
        <taxon>Burkholderiaceae</taxon>
        <taxon>Limnobacter</taxon>
    </lineage>
</organism>
<accession>A0ABQ5YN98</accession>
<dbReference type="Gene3D" id="3.40.720.10">
    <property type="entry name" value="Alkaline Phosphatase, subunit A"/>
    <property type="match status" value="1"/>
</dbReference>
<name>A0ABQ5YN98_9BURK</name>
<evidence type="ECO:0000313" key="3">
    <source>
        <dbReference type="Proteomes" id="UP001156664"/>
    </source>
</evidence>
<gene>
    <name evidence="2" type="ORF">GCM10007875_11370</name>
</gene>
<keyword evidence="1" id="KW-0378">Hydrolase</keyword>
<reference evidence="3" key="1">
    <citation type="journal article" date="2019" name="Int. J. Syst. Evol. Microbiol.">
        <title>The Global Catalogue of Microorganisms (GCM) 10K type strain sequencing project: providing services to taxonomists for standard genome sequencing and annotation.</title>
        <authorList>
            <consortium name="The Broad Institute Genomics Platform"/>
            <consortium name="The Broad Institute Genome Sequencing Center for Infectious Disease"/>
            <person name="Wu L."/>
            <person name="Ma J."/>
        </authorList>
    </citation>
    <scope>NUCLEOTIDE SEQUENCE [LARGE SCALE GENOMIC DNA]</scope>
    <source>
        <strain evidence="3">NBRC 105857</strain>
    </source>
</reference>
<dbReference type="InterPro" id="IPR017850">
    <property type="entry name" value="Alkaline_phosphatase_core_sf"/>
</dbReference>
<proteinExistence type="predicted"/>
<evidence type="ECO:0008006" key="4">
    <source>
        <dbReference type="Google" id="ProtNLM"/>
    </source>
</evidence>
<dbReference type="Pfam" id="PF04185">
    <property type="entry name" value="Phosphoesterase"/>
    <property type="match status" value="1"/>
</dbReference>
<protein>
    <recommendedName>
        <fullName evidence="4">Phosphoesterase</fullName>
    </recommendedName>
</protein>
<dbReference type="PANTHER" id="PTHR31956:SF8">
    <property type="entry name" value="ACID PHOSPHATASE PHOA (AFU_ORTHOLOGUE AFUA_1G03570)"/>
    <property type="match status" value="1"/>
</dbReference>
<evidence type="ECO:0000313" key="2">
    <source>
        <dbReference type="EMBL" id="GLR26049.1"/>
    </source>
</evidence>
<dbReference type="EMBL" id="BSOJ01000011">
    <property type="protein sequence ID" value="GLR26049.1"/>
    <property type="molecule type" value="Genomic_DNA"/>
</dbReference>
<dbReference type="InterPro" id="IPR007312">
    <property type="entry name" value="Phosphoesterase"/>
</dbReference>
<dbReference type="Proteomes" id="UP001156664">
    <property type="component" value="Unassembled WGS sequence"/>
</dbReference>
<keyword evidence="3" id="KW-1185">Reference proteome</keyword>
<dbReference type="PANTHER" id="PTHR31956">
    <property type="entry name" value="NON-SPECIFIC PHOSPHOLIPASE C4-RELATED"/>
    <property type="match status" value="1"/>
</dbReference>
<comment type="caution">
    <text evidence="2">The sequence shown here is derived from an EMBL/GenBank/DDBJ whole genome shotgun (WGS) entry which is preliminary data.</text>
</comment>
<evidence type="ECO:0000256" key="1">
    <source>
        <dbReference type="ARBA" id="ARBA00022801"/>
    </source>
</evidence>
<sequence>MSAVCNVFVIVLENKDFNTTFGESSPAPYLSKTLTSMGAFVPNYYGVAHNSNPNYLAMISGQGPNSQTQADCQIYSDFIGNSNLVDPNGQAIGSGCVYPAFVKTVVDQLEEKKFSWMGYMEDMGKDKNREAATCAHPTINSQDNTQSATAADQYATRHNPFVYFHSIIDDQNRCNQHVVNLDRLRDDLQSPDTTANFNFIVPNLCNDGHDTACKNGDPGGLVSADAFLKRVVPTIVNSPAFKAGGLLIVTFDEADLTGNPSPTGFNPITGKAASCCSTLPNVSIDSPLPGIVGFGGGQVGAVMISPFIKPGTVSQTAYNHYSLLRSVEDGFNLSHLGWAAQSGLTTFGKDIFKH</sequence>